<sequence>MKKKEYLKLSKNKSFVFLALTLFWVSCDSFRFKKEDDQEDTVVAELGEQKLYESELVAITANSTTPPDSADLAERYIQSWIKKQLMIRAAGNEGNYNEAELNRKLLDYKYALIVYEFEKSYIDQHLDEKVSDAEIKQYYDSNRDNFILKEIIVRLNYVKIEKGTTQNEKIDKILKSGEENKQGIEELAIKHASNYFLEDSTWVKFDDIIINTPLYNHPNKVQLLRQNKLIKADDEDHTYYLKILAYKLEDQVPPMEFVKEEITNIILNKRRLALADQLQKEIYNSAIENKEFKIYE</sequence>
<dbReference type="eggNOG" id="COG0760">
    <property type="taxonomic scope" value="Bacteria"/>
</dbReference>
<proteinExistence type="predicted"/>
<keyword evidence="2" id="KW-1185">Reference proteome</keyword>
<evidence type="ECO:0008006" key="3">
    <source>
        <dbReference type="Google" id="ProtNLM"/>
    </source>
</evidence>
<protein>
    <recommendedName>
        <fullName evidence="3">PpiC domain-containing protein</fullName>
    </recommendedName>
</protein>
<dbReference type="AlphaFoldDB" id="A0A074KY14"/>
<dbReference type="RefSeq" id="WP_035076399.1">
    <property type="nucleotide sequence ID" value="NZ_JMIH01000023.1"/>
</dbReference>
<name>A0A074KY14_9BACT</name>
<dbReference type="STRING" id="1048983.EL17_15895"/>
<gene>
    <name evidence="1" type="ORF">EL17_15895</name>
</gene>
<accession>A0A074KY14</accession>
<dbReference type="Proteomes" id="UP000027821">
    <property type="component" value="Unassembled WGS sequence"/>
</dbReference>
<dbReference type="PROSITE" id="PS51257">
    <property type="entry name" value="PROKAR_LIPOPROTEIN"/>
    <property type="match status" value="1"/>
</dbReference>
<evidence type="ECO:0000313" key="1">
    <source>
        <dbReference type="EMBL" id="KEO73090.1"/>
    </source>
</evidence>
<evidence type="ECO:0000313" key="2">
    <source>
        <dbReference type="Proteomes" id="UP000027821"/>
    </source>
</evidence>
<comment type="caution">
    <text evidence="1">The sequence shown here is derived from an EMBL/GenBank/DDBJ whole genome shotgun (WGS) entry which is preliminary data.</text>
</comment>
<organism evidence="1 2">
    <name type="scientific">Anditalea andensis</name>
    <dbReference type="NCBI Taxonomy" id="1048983"/>
    <lineage>
        <taxon>Bacteria</taxon>
        <taxon>Pseudomonadati</taxon>
        <taxon>Bacteroidota</taxon>
        <taxon>Cytophagia</taxon>
        <taxon>Cytophagales</taxon>
        <taxon>Cytophagaceae</taxon>
        <taxon>Anditalea</taxon>
    </lineage>
</organism>
<reference evidence="1 2" key="1">
    <citation type="submission" date="2014-04" db="EMBL/GenBank/DDBJ databases">
        <title>Characterization and application of a salt tolerant electro-active bacterium.</title>
        <authorList>
            <person name="Yang L."/>
            <person name="Wei S."/>
            <person name="Tay Q.X.M."/>
        </authorList>
    </citation>
    <scope>NUCLEOTIDE SEQUENCE [LARGE SCALE GENOMIC DNA]</scope>
    <source>
        <strain evidence="1 2">LY1</strain>
    </source>
</reference>
<dbReference type="EMBL" id="JMIH01000023">
    <property type="protein sequence ID" value="KEO73090.1"/>
    <property type="molecule type" value="Genomic_DNA"/>
</dbReference>
<dbReference type="OrthoDB" id="9785180at2"/>